<evidence type="ECO:0000256" key="3">
    <source>
        <dbReference type="ARBA" id="ARBA00023274"/>
    </source>
</evidence>
<keyword evidence="2 4" id="KW-0689">Ribosomal protein</keyword>
<reference evidence="7" key="2">
    <citation type="submission" date="2020-09" db="EMBL/GenBank/DDBJ databases">
        <authorList>
            <person name="Sun Q."/>
            <person name="Ohkuma M."/>
        </authorList>
    </citation>
    <scope>NUCLEOTIDE SEQUENCE</scope>
    <source>
        <strain evidence="7">JCM 19596</strain>
    </source>
</reference>
<dbReference type="InterPro" id="IPR036838">
    <property type="entry name" value="Ribosomal_uS10_dom_sf"/>
</dbReference>
<protein>
    <recommendedName>
        <fullName evidence="4">Small ribosomal subunit protein uS10</fullName>
    </recommendedName>
</protein>
<dbReference type="GO" id="GO:0006412">
    <property type="term" value="P:translation"/>
    <property type="evidence" value="ECO:0007669"/>
    <property type="project" value="UniProtKB-UniRule"/>
</dbReference>
<dbReference type="Gene3D" id="3.30.70.600">
    <property type="entry name" value="Ribosomal protein S10 domain"/>
    <property type="match status" value="1"/>
</dbReference>
<dbReference type="EMBL" id="BMPG01000002">
    <property type="protein sequence ID" value="GGL62517.1"/>
    <property type="molecule type" value="Genomic_DNA"/>
</dbReference>
<comment type="subunit">
    <text evidence="4">Part of the 30S ribosomal subunit.</text>
</comment>
<dbReference type="SUPFAM" id="SSF54999">
    <property type="entry name" value="Ribosomal protein S10"/>
    <property type="match status" value="1"/>
</dbReference>
<evidence type="ECO:0000256" key="4">
    <source>
        <dbReference type="HAMAP-Rule" id="MF_00508"/>
    </source>
</evidence>
<dbReference type="Pfam" id="PF00338">
    <property type="entry name" value="Ribosomal_S10"/>
    <property type="match status" value="1"/>
</dbReference>
<gene>
    <name evidence="4" type="primary">rps10</name>
    <name evidence="7" type="ORF">GCM10009039_20700</name>
</gene>
<dbReference type="Proteomes" id="UP000607197">
    <property type="component" value="Unassembled WGS sequence"/>
</dbReference>
<evidence type="ECO:0000256" key="2">
    <source>
        <dbReference type="ARBA" id="ARBA00022980"/>
    </source>
</evidence>
<feature type="region of interest" description="Disordered" evidence="5">
    <location>
        <begin position="31"/>
        <end position="55"/>
    </location>
</feature>
<sequence>MTFVTKLTLNSGDRAALDGVVEDIRETVRRKGAEFRGPHTKPPNNHRISQYKGLDGDDAAQYPSWSYTVYRRKVEIVGHDDLARQIMEWDFPESVKIEADIEHVQAVGSTA</sequence>
<comment type="caution">
    <text evidence="7">The sequence shown here is derived from an EMBL/GenBank/DDBJ whole genome shotgun (WGS) entry which is preliminary data.</text>
</comment>
<evidence type="ECO:0000313" key="8">
    <source>
        <dbReference type="Proteomes" id="UP000607197"/>
    </source>
</evidence>
<dbReference type="InterPro" id="IPR027486">
    <property type="entry name" value="Ribosomal_uS10_dom"/>
</dbReference>
<comment type="similarity">
    <text evidence="1 4">Belongs to the universal ribosomal protein uS10 family.</text>
</comment>
<proteinExistence type="inferred from homology"/>
<evidence type="ECO:0000259" key="6">
    <source>
        <dbReference type="SMART" id="SM01403"/>
    </source>
</evidence>
<feature type="domain" description="Small ribosomal subunit protein uS10" evidence="6">
    <location>
        <begin position="6"/>
        <end position="100"/>
    </location>
</feature>
<dbReference type="AlphaFoldDB" id="A0A830FCY1"/>
<evidence type="ECO:0000256" key="5">
    <source>
        <dbReference type="SAM" id="MobiDB-lite"/>
    </source>
</evidence>
<keyword evidence="3 4" id="KW-0687">Ribonucleoprotein</keyword>
<dbReference type="HAMAP" id="MF_00508">
    <property type="entry name" value="Ribosomal_uS10"/>
    <property type="match status" value="1"/>
</dbReference>
<organism evidence="7 8">
    <name type="scientific">Halocalculus aciditolerans</name>
    <dbReference type="NCBI Taxonomy" id="1383812"/>
    <lineage>
        <taxon>Archaea</taxon>
        <taxon>Methanobacteriati</taxon>
        <taxon>Methanobacteriota</taxon>
        <taxon>Stenosarchaea group</taxon>
        <taxon>Halobacteria</taxon>
        <taxon>Halobacteriales</taxon>
        <taxon>Halobacteriaceae</taxon>
        <taxon>Halocalculus</taxon>
    </lineage>
</organism>
<dbReference type="OrthoDB" id="333791at2157"/>
<evidence type="ECO:0000256" key="1">
    <source>
        <dbReference type="ARBA" id="ARBA00007102"/>
    </source>
</evidence>
<dbReference type="SMART" id="SM01403">
    <property type="entry name" value="Ribosomal_S10"/>
    <property type="match status" value="1"/>
</dbReference>
<reference evidence="7" key="1">
    <citation type="journal article" date="2014" name="Int. J. Syst. Evol. Microbiol.">
        <title>Complete genome sequence of Corynebacterium casei LMG S-19264T (=DSM 44701T), isolated from a smear-ripened cheese.</title>
        <authorList>
            <consortium name="US DOE Joint Genome Institute (JGI-PGF)"/>
            <person name="Walter F."/>
            <person name="Albersmeier A."/>
            <person name="Kalinowski J."/>
            <person name="Ruckert C."/>
        </authorList>
    </citation>
    <scope>NUCLEOTIDE SEQUENCE</scope>
    <source>
        <strain evidence="7">JCM 19596</strain>
    </source>
</reference>
<keyword evidence="8" id="KW-1185">Reference proteome</keyword>
<dbReference type="InterPro" id="IPR001848">
    <property type="entry name" value="Ribosomal_uS10"/>
</dbReference>
<dbReference type="GO" id="GO:0005840">
    <property type="term" value="C:ribosome"/>
    <property type="evidence" value="ECO:0007669"/>
    <property type="project" value="UniProtKB-KW"/>
</dbReference>
<dbReference type="GO" id="GO:0003735">
    <property type="term" value="F:structural constituent of ribosome"/>
    <property type="evidence" value="ECO:0007669"/>
    <property type="project" value="InterPro"/>
</dbReference>
<dbReference type="RefSeq" id="WP_188978631.1">
    <property type="nucleotide sequence ID" value="NZ_BMPG01000002.1"/>
</dbReference>
<comment type="function">
    <text evidence="4">Involved in the binding of tRNA to the ribosomes.</text>
</comment>
<accession>A0A830FCY1</accession>
<dbReference type="GO" id="GO:0000049">
    <property type="term" value="F:tRNA binding"/>
    <property type="evidence" value="ECO:0007669"/>
    <property type="project" value="UniProtKB-UniRule"/>
</dbReference>
<evidence type="ECO:0000313" key="7">
    <source>
        <dbReference type="EMBL" id="GGL62517.1"/>
    </source>
</evidence>
<name>A0A830FCY1_9EURY</name>
<dbReference type="GO" id="GO:1990904">
    <property type="term" value="C:ribonucleoprotein complex"/>
    <property type="evidence" value="ECO:0007669"/>
    <property type="project" value="UniProtKB-KW"/>
</dbReference>